<dbReference type="Pfam" id="PF02687">
    <property type="entry name" value="FtsX"/>
    <property type="match status" value="2"/>
</dbReference>
<dbReference type="InterPro" id="IPR003838">
    <property type="entry name" value="ABC3_permease_C"/>
</dbReference>
<dbReference type="AlphaFoldDB" id="A0AA96LN14"/>
<keyword evidence="5 6" id="KW-0472">Membrane</keyword>
<feature type="transmembrane region" description="Helical" evidence="6">
    <location>
        <begin position="609"/>
        <end position="632"/>
    </location>
</feature>
<dbReference type="InterPro" id="IPR027022">
    <property type="entry name" value="ABC_permease_BceB-typ"/>
</dbReference>
<dbReference type="Proteomes" id="UP001304650">
    <property type="component" value="Chromosome"/>
</dbReference>
<dbReference type="KEGG" id="proo:MJB10_23945"/>
<evidence type="ECO:0000256" key="1">
    <source>
        <dbReference type="ARBA" id="ARBA00004651"/>
    </source>
</evidence>
<comment type="subcellular location">
    <subcellularLocation>
        <location evidence="1 6">Cell membrane</location>
        <topology evidence="1 6">Multi-pass membrane protein</topology>
    </subcellularLocation>
</comment>
<dbReference type="GO" id="GO:0055085">
    <property type="term" value="P:transmembrane transport"/>
    <property type="evidence" value="ECO:0007669"/>
    <property type="project" value="UniProtKB-UniRule"/>
</dbReference>
<dbReference type="RefSeq" id="WP_314799428.1">
    <property type="nucleotide sequence ID" value="NZ_CP130319.1"/>
</dbReference>
<keyword evidence="3 6" id="KW-0812">Transmembrane</keyword>
<dbReference type="InterPro" id="IPR052536">
    <property type="entry name" value="ABC-4_Integral_Memb_Prot"/>
</dbReference>
<evidence type="ECO:0000256" key="5">
    <source>
        <dbReference type="ARBA" id="ARBA00023136"/>
    </source>
</evidence>
<reference evidence="8" key="1">
    <citation type="submission" date="2022-02" db="EMBL/GenBank/DDBJ databases">
        <title>Paenibacillus sp. MBLB1832 Whole Genome Shotgun Sequencing.</title>
        <authorList>
            <person name="Hwang C.Y."/>
            <person name="Cho E.-S."/>
            <person name="Seo M.-J."/>
        </authorList>
    </citation>
    <scope>NUCLEOTIDE SEQUENCE</scope>
    <source>
        <strain evidence="8">MBLB1832</strain>
    </source>
</reference>
<feature type="transmembrane region" description="Helical" evidence="6">
    <location>
        <begin position="285"/>
        <end position="303"/>
    </location>
</feature>
<comment type="similarity">
    <text evidence="6">Belongs to the ABC-4 integral membrane protein family.</text>
</comment>
<feature type="transmembrane region" description="Helical" evidence="6">
    <location>
        <begin position="229"/>
        <end position="253"/>
    </location>
</feature>
<evidence type="ECO:0000313" key="8">
    <source>
        <dbReference type="EMBL" id="WNR44116.1"/>
    </source>
</evidence>
<sequence length="641" mass="71850">MTLFSLARRNVLGNLKNYGIYFISMIFSVVIYYTFVSLRYSEEIAAHVQKWEGMRSVFQQASIILILFAAVFIWYSNSFFTKKRKKEIGLYALLGVRKRKIGTMLLYENIMMGIGAVGIGIVLGTLLSKLFAMLFLKLLDASVDVSFRISPDAILNTLLVFALIIGVTSMHSYRLIYRFQLVDLFKAEQEGESVPKPSAVSAVLAVVLLAVGYYTVFQPMTTSGQMARNFLLIFGCLIAGTYLLFRYALIFILKLAQKVKTRYYSGMNMIVTAQLMYRIRGNTRMFTMIALLSALTLCAVTVGSSEYVTLKEDAEEEAPFSYMHISQGRGFDAQVRNVVEKDAEHPITAQLDLPIIRLKADVTNFYYHPSSYSPTDVPIKLISASMYNKASEALDRPLRIELQGNDTAVIQPRFATFTDREVLGNTIGFHASAGSQTLTVTQLAIGRVLPWSFPDACFIVSDSLFAKLQPGADLAIYKGYIVKDQGSTKQTSNELMKLKNEQNAMSSYYFQFLQNMESAGLDLFTLGFLGLVFLAATGCMIYFKQLTDTHEDKERYAMLRKIGVSRKEIRTTIAKMTLFVFMLPLVLGVVHSVMVLKALTTIQLIGGNLFVPVMTTIVLYAAIYFGYFVLCLSASDRIVSR</sequence>
<evidence type="ECO:0000259" key="7">
    <source>
        <dbReference type="Pfam" id="PF02687"/>
    </source>
</evidence>
<feature type="transmembrane region" description="Helical" evidence="6">
    <location>
        <begin position="523"/>
        <end position="543"/>
    </location>
</feature>
<protein>
    <submittedName>
        <fullName evidence="8">ABC transporter permease</fullName>
    </submittedName>
</protein>
<feature type="transmembrane region" description="Helical" evidence="6">
    <location>
        <begin position="106"/>
        <end position="134"/>
    </location>
</feature>
<proteinExistence type="inferred from homology"/>
<dbReference type="PANTHER" id="PTHR46795:SF3">
    <property type="entry name" value="ABC TRANSPORTER PERMEASE"/>
    <property type="match status" value="1"/>
</dbReference>
<accession>A0AA96LN14</accession>
<feature type="transmembrane region" description="Helical" evidence="6">
    <location>
        <begin position="198"/>
        <end position="217"/>
    </location>
</feature>
<organism evidence="8 9">
    <name type="scientific">Paenibacillus roseopurpureus</name>
    <dbReference type="NCBI Taxonomy" id="2918901"/>
    <lineage>
        <taxon>Bacteria</taxon>
        <taxon>Bacillati</taxon>
        <taxon>Bacillota</taxon>
        <taxon>Bacilli</taxon>
        <taxon>Bacillales</taxon>
        <taxon>Paenibacillaceae</taxon>
        <taxon>Paenibacillus</taxon>
    </lineage>
</organism>
<evidence type="ECO:0000313" key="9">
    <source>
        <dbReference type="Proteomes" id="UP001304650"/>
    </source>
</evidence>
<keyword evidence="6" id="KW-0813">Transport</keyword>
<feature type="transmembrane region" description="Helical" evidence="6">
    <location>
        <begin position="154"/>
        <end position="177"/>
    </location>
</feature>
<gene>
    <name evidence="8" type="ORF">MJB10_23945</name>
</gene>
<dbReference type="PANTHER" id="PTHR46795">
    <property type="entry name" value="ABC TRANSPORTER PERMEASE-RELATED-RELATED"/>
    <property type="match status" value="1"/>
</dbReference>
<keyword evidence="4 6" id="KW-1133">Transmembrane helix</keyword>
<feature type="domain" description="ABC3 transporter permease C-terminal" evidence="7">
    <location>
        <begin position="528"/>
        <end position="634"/>
    </location>
</feature>
<feature type="transmembrane region" description="Helical" evidence="6">
    <location>
        <begin position="18"/>
        <end position="36"/>
    </location>
</feature>
<dbReference type="EMBL" id="CP130319">
    <property type="protein sequence ID" value="WNR44116.1"/>
    <property type="molecule type" value="Genomic_DNA"/>
</dbReference>
<evidence type="ECO:0000256" key="4">
    <source>
        <dbReference type="ARBA" id="ARBA00022989"/>
    </source>
</evidence>
<evidence type="ECO:0000256" key="2">
    <source>
        <dbReference type="ARBA" id="ARBA00022475"/>
    </source>
</evidence>
<evidence type="ECO:0000256" key="3">
    <source>
        <dbReference type="ARBA" id="ARBA00022692"/>
    </source>
</evidence>
<dbReference type="PIRSF" id="PIRSF018968">
    <property type="entry name" value="ABC_permease_BceB"/>
    <property type="match status" value="1"/>
</dbReference>
<keyword evidence="9" id="KW-1185">Reference proteome</keyword>
<name>A0AA96LN14_9BACL</name>
<evidence type="ECO:0000256" key="6">
    <source>
        <dbReference type="PIRNR" id="PIRNR018968"/>
    </source>
</evidence>
<dbReference type="GO" id="GO:0005886">
    <property type="term" value="C:plasma membrane"/>
    <property type="evidence" value="ECO:0007669"/>
    <property type="project" value="UniProtKB-SubCell"/>
</dbReference>
<feature type="domain" description="ABC3 transporter permease C-terminal" evidence="7">
    <location>
        <begin position="62"/>
        <end position="179"/>
    </location>
</feature>
<feature type="transmembrane region" description="Helical" evidence="6">
    <location>
        <begin position="56"/>
        <end position="76"/>
    </location>
</feature>
<keyword evidence="2 6" id="KW-1003">Cell membrane</keyword>
<feature type="transmembrane region" description="Helical" evidence="6">
    <location>
        <begin position="576"/>
        <end position="597"/>
    </location>
</feature>